<dbReference type="PROSITE" id="PS00892">
    <property type="entry name" value="HIT_1"/>
    <property type="match status" value="1"/>
</dbReference>
<evidence type="ECO:0000256" key="1">
    <source>
        <dbReference type="PIRSR" id="PIRSR601310-1"/>
    </source>
</evidence>
<reference evidence="5 6" key="1">
    <citation type="submission" date="2014-05" db="EMBL/GenBank/DDBJ databases">
        <title>ATOL: Assembling a taxonomically balanced genome-scale reconstruction of the evolutionary history of the Enterobacteriaceae.</title>
        <authorList>
            <person name="Plunkett G.III."/>
            <person name="Neeno-Eckwall E.C."/>
            <person name="Glasner J.D."/>
            <person name="Perna N.T."/>
        </authorList>
    </citation>
    <scope>NUCLEOTIDE SEQUENCE [LARGE SCALE GENOMIC DNA]</scope>
    <source>
        <strain evidence="5 6">ATCC 33852</strain>
    </source>
</reference>
<dbReference type="GeneID" id="78380541"/>
<gene>
    <name evidence="5" type="ORF">GEAM_2202</name>
</gene>
<feature type="active site" description="Tele-AMP-histidine intermediate" evidence="1">
    <location>
        <position position="101"/>
    </location>
</feature>
<evidence type="ECO:0000259" key="4">
    <source>
        <dbReference type="PROSITE" id="PS51084"/>
    </source>
</evidence>
<organism evidence="5 6">
    <name type="scientific">Ewingella americana (strain ATCC 33852 / DSM 4580 / CCUG 14506 / JCM 5911 / LMG 7869 / NCTC 12157 / CDC 1468-78)</name>
    <dbReference type="NCBI Taxonomy" id="910964"/>
    <lineage>
        <taxon>Bacteria</taxon>
        <taxon>Pseudomonadati</taxon>
        <taxon>Pseudomonadota</taxon>
        <taxon>Gammaproteobacteria</taxon>
        <taxon>Enterobacterales</taxon>
        <taxon>Yersiniaceae</taxon>
        <taxon>Ewingella</taxon>
    </lineage>
</organism>
<sequence length="117" mass="13027">MAEETIFSKIIRREIPADVVYQDELVTAFRDIAPQAPNHILIIPNVLIPTMNDVTTEHEAALGRMMTVAAKIAEQEGIAENGYRLIVNCNRDGGQEVYHIHMHLVGGRKLGPMLARP</sequence>
<feature type="short sequence motif" description="Histidine triad motif" evidence="2 3">
    <location>
        <begin position="99"/>
        <end position="103"/>
    </location>
</feature>
<dbReference type="eggNOG" id="COG0537">
    <property type="taxonomic scope" value="Bacteria"/>
</dbReference>
<dbReference type="InterPro" id="IPR011146">
    <property type="entry name" value="HIT-like"/>
</dbReference>
<dbReference type="Pfam" id="PF01230">
    <property type="entry name" value="HIT"/>
    <property type="match status" value="1"/>
</dbReference>
<proteinExistence type="predicted"/>
<dbReference type="Gene3D" id="3.30.428.10">
    <property type="entry name" value="HIT-like"/>
    <property type="match status" value="1"/>
</dbReference>
<dbReference type="Proteomes" id="UP000028640">
    <property type="component" value="Unassembled WGS sequence"/>
</dbReference>
<dbReference type="OrthoDB" id="9784774at2"/>
<dbReference type="NCBIfam" id="NF007965">
    <property type="entry name" value="PRK10687.1"/>
    <property type="match status" value="1"/>
</dbReference>
<dbReference type="GO" id="GO:0003824">
    <property type="term" value="F:catalytic activity"/>
    <property type="evidence" value="ECO:0007669"/>
    <property type="project" value="InterPro"/>
</dbReference>
<evidence type="ECO:0000313" key="5">
    <source>
        <dbReference type="EMBL" id="KFC80880.1"/>
    </source>
</evidence>
<accession>A0A085GAY5</accession>
<dbReference type="PANTHER" id="PTHR23089">
    <property type="entry name" value="HISTIDINE TRIAD HIT PROTEIN"/>
    <property type="match status" value="1"/>
</dbReference>
<dbReference type="RefSeq" id="WP_034791359.1">
    <property type="nucleotide sequence ID" value="NZ_JMPJ01000053.1"/>
</dbReference>
<feature type="domain" description="HIT" evidence="4">
    <location>
        <begin position="6"/>
        <end position="115"/>
    </location>
</feature>
<dbReference type="InterPro" id="IPR019808">
    <property type="entry name" value="Histidine_triad_CS"/>
</dbReference>
<keyword evidence="6" id="KW-1185">Reference proteome</keyword>
<comment type="caution">
    <text evidence="5">The sequence shown here is derived from an EMBL/GenBank/DDBJ whole genome shotgun (WGS) entry which is preliminary data.</text>
</comment>
<dbReference type="InterPro" id="IPR036265">
    <property type="entry name" value="HIT-like_sf"/>
</dbReference>
<dbReference type="EMBL" id="JMPJ01000053">
    <property type="protein sequence ID" value="KFC80880.1"/>
    <property type="molecule type" value="Genomic_DNA"/>
</dbReference>
<evidence type="ECO:0000256" key="3">
    <source>
        <dbReference type="PROSITE-ProRule" id="PRU00464"/>
    </source>
</evidence>
<dbReference type="STRING" id="910964.GEAM_2202"/>
<dbReference type="PROSITE" id="PS51084">
    <property type="entry name" value="HIT_2"/>
    <property type="match status" value="1"/>
</dbReference>
<dbReference type="PRINTS" id="PR00332">
    <property type="entry name" value="HISTRIAD"/>
</dbReference>
<dbReference type="InterPro" id="IPR001310">
    <property type="entry name" value="Histidine_triad_HIT"/>
</dbReference>
<dbReference type="CDD" id="cd01276">
    <property type="entry name" value="PKCI_related"/>
    <property type="match status" value="1"/>
</dbReference>
<protein>
    <submittedName>
        <fullName evidence="5">Purine nucleoside phosphoramidase</fullName>
    </submittedName>
</protein>
<evidence type="ECO:0000256" key="2">
    <source>
        <dbReference type="PIRSR" id="PIRSR601310-3"/>
    </source>
</evidence>
<evidence type="ECO:0000313" key="6">
    <source>
        <dbReference type="Proteomes" id="UP000028640"/>
    </source>
</evidence>
<dbReference type="AlphaFoldDB" id="A0A085GAY5"/>
<name>A0A085GAY5_EWIA3</name>
<dbReference type="SUPFAM" id="SSF54197">
    <property type="entry name" value="HIT-like"/>
    <property type="match status" value="1"/>
</dbReference>